<dbReference type="PANTHER" id="PTHR34962:SF1">
    <property type="entry name" value="EMBRYO DEFECTIVE 1703-RELATED"/>
    <property type="match status" value="1"/>
</dbReference>
<feature type="compositionally biased region" description="Low complexity" evidence="1">
    <location>
        <begin position="909"/>
        <end position="924"/>
    </location>
</feature>
<dbReference type="Proteomes" id="UP001418222">
    <property type="component" value="Unassembled WGS sequence"/>
</dbReference>
<accession>A0AAP0GE13</accession>
<proteinExistence type="predicted"/>
<feature type="compositionally biased region" description="Basic and acidic residues" evidence="1">
    <location>
        <begin position="74"/>
        <end position="85"/>
    </location>
</feature>
<protein>
    <submittedName>
        <fullName evidence="2">Uncharacterized protein</fullName>
    </submittedName>
</protein>
<name>A0AAP0GE13_9ASPA</name>
<sequence length="1215" mass="136723">MDASLGKPIFRGASFPSRRPTLSTQYSRQSATGLMDFSVPFLKLPSRSSSTARRWSKLPVFSPFAGPSRRRRNSLREKLLPRQEKVSPSPGNSGLTEHESNVHDLSDNFDGADDFAGAMDSKKFDFSRKSALWDKLDNWVDRYREDSEFWGIGTGPIFTIFQNPDGNVARVSVDEDEILKRSRIQALSMEGDEESGELKAAKSMISRARIIAREIEIGAYTMPRNSSIAKFVSDGIHQSSSAGVFHAFSSRSESLIRIFPRIGLTVLCCLCVLGAARKLFAGRNDVKLTREEAEMLRRKKKSRMEREELQRSCVEVVQNGNELPLISGAMPQLDRDELMKNIAQAKKMTDVSVLSVPPGHPAAENLDFEKKVREIRDMVRTVREAESQNQSSNGHIVEQNDHTSITVDSEIPAIENNTVDCPNEEMAISIGEFSLGESLHRFEEQETSVLKNSQKFLADIDISDSVCLSNKDKVRREEEDNNSVRGAKTKKRGTPKVITSLKEANEYLSTKGRIPVVSRQTEEPISAKGAPEFLHNCADRSVAPRFSDFKSHGNDDKIENLAFQNVDGAACLNQNHSDHKSQNKQVAESKGVLSYNSSLRIALDQVDGMMSKKLSHPEELDVTHDEQLDHVAEVGRSECAITRSFESDFKLQIPQSSVSTNMASSFDKCRENDNISQSSAVHTSFNSKDEDALKDLSSKAGVFSNSSRNSMDQNEKLPKTSRKNWVEDNFQQFDSIIEKIGIGFQDNYMLAKVKAQENPLSSAEIGKLSLWGEDEELEWMKDENLLEIVFQVRENELAGRDPFYSMDAEDQQAFFHGLERKAEKVNEKLAGVHEWIHSKIENLDYGTDGIGLDDPLEKIIPRWKGPPIDQDPEFLEKFIKNGNSVLAENIRNLDYISGDKHYGFQKSENIPNSDSISPNSPANNKINLSKKGTSTAPKTLIECSDGSSRAGKKKMKDQWQHTKRWSQGFLEVYNAETDPEVKSILKDMGKDLDRWITDKEMKNVADMVTRMPKKKKRFIENKMNKVKKEVEKYGAQAVVSKYKEYAGEKEEDYFWWLDLQFVLCIELYSLEDDVPRIGFYSLEMAEDLELSPKQYHVIAFQDAGDSKNFCYILQTQMDMLGSGKAFVVARPPKGISAISSADANLLPGNLSPWKPLSSVTSLPALVFSPSTNSVASLESAFLRLPLQHHPVFHYPQHHDQLPLRDRSLKSCAHVV</sequence>
<feature type="region of interest" description="Disordered" evidence="1">
    <location>
        <begin position="67"/>
        <end position="103"/>
    </location>
</feature>
<comment type="caution">
    <text evidence="2">The sequence shown here is derived from an EMBL/GenBank/DDBJ whole genome shotgun (WGS) entry which is preliminary data.</text>
</comment>
<reference evidence="2 3" key="1">
    <citation type="journal article" date="2022" name="Nat. Plants">
        <title>Genomes of leafy and leafless Platanthera orchids illuminate the evolution of mycoheterotrophy.</title>
        <authorList>
            <person name="Li M.H."/>
            <person name="Liu K.W."/>
            <person name="Li Z."/>
            <person name="Lu H.C."/>
            <person name="Ye Q.L."/>
            <person name="Zhang D."/>
            <person name="Wang J.Y."/>
            <person name="Li Y.F."/>
            <person name="Zhong Z.M."/>
            <person name="Liu X."/>
            <person name="Yu X."/>
            <person name="Liu D.K."/>
            <person name="Tu X.D."/>
            <person name="Liu B."/>
            <person name="Hao Y."/>
            <person name="Liao X.Y."/>
            <person name="Jiang Y.T."/>
            <person name="Sun W.H."/>
            <person name="Chen J."/>
            <person name="Chen Y.Q."/>
            <person name="Ai Y."/>
            <person name="Zhai J.W."/>
            <person name="Wu S.S."/>
            <person name="Zhou Z."/>
            <person name="Hsiao Y.Y."/>
            <person name="Wu W.L."/>
            <person name="Chen Y.Y."/>
            <person name="Lin Y.F."/>
            <person name="Hsu J.L."/>
            <person name="Li C.Y."/>
            <person name="Wang Z.W."/>
            <person name="Zhao X."/>
            <person name="Zhong W.Y."/>
            <person name="Ma X.K."/>
            <person name="Ma L."/>
            <person name="Huang J."/>
            <person name="Chen G.Z."/>
            <person name="Huang M.Z."/>
            <person name="Huang L."/>
            <person name="Peng D.H."/>
            <person name="Luo Y.B."/>
            <person name="Zou S.Q."/>
            <person name="Chen S.P."/>
            <person name="Lan S."/>
            <person name="Tsai W.C."/>
            <person name="Van de Peer Y."/>
            <person name="Liu Z.J."/>
        </authorList>
    </citation>
    <scope>NUCLEOTIDE SEQUENCE [LARGE SCALE GENOMIC DNA]</scope>
    <source>
        <strain evidence="2">Lor287</strain>
    </source>
</reference>
<evidence type="ECO:0000256" key="1">
    <source>
        <dbReference type="SAM" id="MobiDB-lite"/>
    </source>
</evidence>
<dbReference type="EMBL" id="JBBWWQ010000002">
    <property type="protein sequence ID" value="KAK8954266.1"/>
    <property type="molecule type" value="Genomic_DNA"/>
</dbReference>
<feature type="region of interest" description="Disordered" evidence="1">
    <location>
        <begin position="1"/>
        <end position="25"/>
    </location>
</feature>
<feature type="region of interest" description="Disordered" evidence="1">
    <location>
        <begin position="909"/>
        <end position="958"/>
    </location>
</feature>
<dbReference type="PANTHER" id="PTHR34962">
    <property type="entry name" value="EMBRYO DEFECTIVE 1703-RELATED"/>
    <property type="match status" value="1"/>
</dbReference>
<evidence type="ECO:0000313" key="2">
    <source>
        <dbReference type="EMBL" id="KAK8954266.1"/>
    </source>
</evidence>
<gene>
    <name evidence="2" type="ORF">KSP39_PZI001760</name>
</gene>
<evidence type="ECO:0000313" key="3">
    <source>
        <dbReference type="Proteomes" id="UP001418222"/>
    </source>
</evidence>
<feature type="compositionally biased region" description="Polar residues" evidence="1">
    <location>
        <begin position="925"/>
        <end position="937"/>
    </location>
</feature>
<organism evidence="2 3">
    <name type="scientific">Platanthera zijinensis</name>
    <dbReference type="NCBI Taxonomy" id="2320716"/>
    <lineage>
        <taxon>Eukaryota</taxon>
        <taxon>Viridiplantae</taxon>
        <taxon>Streptophyta</taxon>
        <taxon>Embryophyta</taxon>
        <taxon>Tracheophyta</taxon>
        <taxon>Spermatophyta</taxon>
        <taxon>Magnoliopsida</taxon>
        <taxon>Liliopsida</taxon>
        <taxon>Asparagales</taxon>
        <taxon>Orchidaceae</taxon>
        <taxon>Orchidoideae</taxon>
        <taxon>Orchideae</taxon>
        <taxon>Orchidinae</taxon>
        <taxon>Platanthera</taxon>
    </lineage>
</organism>
<keyword evidence="3" id="KW-1185">Reference proteome</keyword>
<dbReference type="AlphaFoldDB" id="A0AAP0GE13"/>